<feature type="region of interest" description="Disordered" evidence="1">
    <location>
        <begin position="1"/>
        <end position="140"/>
    </location>
</feature>
<accession>A0A6D2I8C9</accession>
<gene>
    <name evidence="2" type="ORF">MERR_LOCUS8618</name>
</gene>
<comment type="caution">
    <text evidence="2">The sequence shown here is derived from an EMBL/GenBank/DDBJ whole genome shotgun (WGS) entry which is preliminary data.</text>
</comment>
<feature type="compositionally biased region" description="Basic and acidic residues" evidence="1">
    <location>
        <begin position="28"/>
        <end position="40"/>
    </location>
</feature>
<organism evidence="2 3">
    <name type="scientific">Microthlaspi erraticum</name>
    <dbReference type="NCBI Taxonomy" id="1685480"/>
    <lineage>
        <taxon>Eukaryota</taxon>
        <taxon>Viridiplantae</taxon>
        <taxon>Streptophyta</taxon>
        <taxon>Embryophyta</taxon>
        <taxon>Tracheophyta</taxon>
        <taxon>Spermatophyta</taxon>
        <taxon>Magnoliopsida</taxon>
        <taxon>eudicotyledons</taxon>
        <taxon>Gunneridae</taxon>
        <taxon>Pentapetalae</taxon>
        <taxon>rosids</taxon>
        <taxon>malvids</taxon>
        <taxon>Brassicales</taxon>
        <taxon>Brassicaceae</taxon>
        <taxon>Coluteocarpeae</taxon>
        <taxon>Microthlaspi</taxon>
    </lineage>
</organism>
<dbReference type="EMBL" id="CACVBM020000610">
    <property type="protein sequence ID" value="CAA7021383.1"/>
    <property type="molecule type" value="Genomic_DNA"/>
</dbReference>
<sequence length="196" mass="21886">MVEREEEKITSFDKTGEEDSEGGIGDGNAKEVPEEEKREAEGEETACLEAVHQVSAEEPVASSDVGAVGEYTEAKKLPEKVTENVEDEGDEAMKTPEKEKADVDLSNAEPFTYVGGQASGNSTLPQKGEEKRVPQLSQRVNEREYIGDPRVWGLFASRTEPRYEPINRAVYRVTKDEFKIFQRALKENTKKCVRNA</sequence>
<feature type="compositionally biased region" description="Basic and acidic residues" evidence="1">
    <location>
        <begin position="72"/>
        <end position="83"/>
    </location>
</feature>
<dbReference type="AlphaFoldDB" id="A0A6D2I8C9"/>
<feature type="compositionally biased region" description="Basic and acidic residues" evidence="1">
    <location>
        <begin position="1"/>
        <end position="17"/>
    </location>
</feature>
<dbReference type="Proteomes" id="UP000467841">
    <property type="component" value="Unassembled WGS sequence"/>
</dbReference>
<proteinExistence type="predicted"/>
<evidence type="ECO:0000313" key="3">
    <source>
        <dbReference type="Proteomes" id="UP000467841"/>
    </source>
</evidence>
<reference evidence="2" key="1">
    <citation type="submission" date="2020-01" db="EMBL/GenBank/DDBJ databases">
        <authorList>
            <person name="Mishra B."/>
        </authorList>
    </citation>
    <scope>NUCLEOTIDE SEQUENCE [LARGE SCALE GENOMIC DNA]</scope>
</reference>
<evidence type="ECO:0000313" key="2">
    <source>
        <dbReference type="EMBL" id="CAA7021383.1"/>
    </source>
</evidence>
<evidence type="ECO:0000256" key="1">
    <source>
        <dbReference type="SAM" id="MobiDB-lite"/>
    </source>
</evidence>
<protein>
    <submittedName>
        <fullName evidence="2">Uncharacterized protein</fullName>
    </submittedName>
</protein>
<name>A0A6D2I8C9_9BRAS</name>
<feature type="compositionally biased region" description="Basic and acidic residues" evidence="1">
    <location>
        <begin position="91"/>
        <end position="103"/>
    </location>
</feature>
<keyword evidence="3" id="KW-1185">Reference proteome</keyword>